<evidence type="ECO:0000313" key="3">
    <source>
        <dbReference type="Proteomes" id="UP000034954"/>
    </source>
</evidence>
<evidence type="ECO:0000313" key="2">
    <source>
        <dbReference type="EMBL" id="KKO20005.1"/>
    </source>
</evidence>
<dbReference type="AlphaFoldDB" id="A0A0M2UWQ3"/>
<proteinExistence type="predicted"/>
<dbReference type="NCBIfam" id="NF041895">
    <property type="entry name" value="choice_anch_V"/>
    <property type="match status" value="1"/>
</dbReference>
<dbReference type="Proteomes" id="UP000034954">
    <property type="component" value="Unassembled WGS sequence"/>
</dbReference>
<name>A0A0M2UWQ3_9BACT</name>
<organism evidence="2 3">
    <name type="scientific">Candidatus Brocadia fulgida</name>
    <dbReference type="NCBI Taxonomy" id="380242"/>
    <lineage>
        <taxon>Bacteria</taxon>
        <taxon>Pseudomonadati</taxon>
        <taxon>Planctomycetota</taxon>
        <taxon>Candidatus Brocadiia</taxon>
        <taxon>Candidatus Brocadiales</taxon>
        <taxon>Candidatus Brocadiaceae</taxon>
        <taxon>Candidatus Brocadia</taxon>
    </lineage>
</organism>
<sequence length="221" mass="24663">MRNGLFLGQGGKYKKFCILILSLVVSGMFCNASNAHSDGAPLACLGSGFDRYSFRFAAPGTFTCGNLGCHYQYPVNSGKGKLMLFVVDKCEPNEIVDILVSFKQTTKEFHGFQVTAHDNYYGNRLVGTFINVGNDEDTQVEAGGRFATHTKKGTNQKFWHVKWQAPPEDFLVANPVRFYAMGVEANNDGTAMGDYIYKATRLITVTRKKVKKEQVRIMKKE</sequence>
<gene>
    <name evidence="2" type="ORF">BROFUL_01276</name>
</gene>
<accession>A0A0M2UWQ3</accession>
<protein>
    <recommendedName>
        <fullName evidence="1">Reelin domain-containing protein</fullName>
    </recommendedName>
</protein>
<evidence type="ECO:0000259" key="1">
    <source>
        <dbReference type="Pfam" id="PF02014"/>
    </source>
</evidence>
<feature type="domain" description="Reelin" evidence="1">
    <location>
        <begin position="88"/>
        <end position="184"/>
    </location>
</feature>
<dbReference type="EMBL" id="LAQJ01000136">
    <property type="protein sequence ID" value="KKO20005.1"/>
    <property type="molecule type" value="Genomic_DNA"/>
</dbReference>
<dbReference type="Pfam" id="PF02014">
    <property type="entry name" value="Reeler"/>
    <property type="match status" value="1"/>
</dbReference>
<dbReference type="InterPro" id="IPR002861">
    <property type="entry name" value="Reeler_dom"/>
</dbReference>
<keyword evidence="3" id="KW-1185">Reference proteome</keyword>
<comment type="caution">
    <text evidence="2">The sequence shown here is derived from an EMBL/GenBank/DDBJ whole genome shotgun (WGS) entry which is preliminary data.</text>
</comment>
<reference evidence="2 3" key="1">
    <citation type="journal article" date="2013" name="BMC Microbiol.">
        <title>Identification of the type II cytochrome c maturation pathway in anammox bacteria by comparative genomics.</title>
        <authorList>
            <person name="Ferousi C."/>
            <person name="Speth D.R."/>
            <person name="Reimann J."/>
            <person name="Op den Camp H.J."/>
            <person name="Allen J.W."/>
            <person name="Keltjens J.T."/>
            <person name="Jetten M.S."/>
        </authorList>
    </citation>
    <scope>NUCLEOTIDE SEQUENCE [LARGE SCALE GENOMIC DNA]</scope>
    <source>
        <strain evidence="2">RU1</strain>
    </source>
</reference>
<dbReference type="InterPro" id="IPR042307">
    <property type="entry name" value="Reeler_sf"/>
</dbReference>
<dbReference type="Gene3D" id="2.60.40.4060">
    <property type="entry name" value="Reeler domain"/>
    <property type="match status" value="1"/>
</dbReference>